<evidence type="ECO:0008006" key="4">
    <source>
        <dbReference type="Google" id="ProtNLM"/>
    </source>
</evidence>
<dbReference type="GO" id="GO:0016861">
    <property type="term" value="F:intramolecular oxidoreductase activity, interconverting aldoses and ketoses"/>
    <property type="evidence" value="ECO:0007669"/>
    <property type="project" value="InterPro"/>
</dbReference>
<protein>
    <recommendedName>
        <fullName evidence="4">L-fucose isomerase C-terminal domain-containing protein</fullName>
    </recommendedName>
</protein>
<keyword evidence="2" id="KW-0119">Carbohydrate metabolism</keyword>
<dbReference type="PANTHER" id="PTHR36120">
    <property type="entry name" value="FUCOSE ISOMERASE"/>
    <property type="match status" value="1"/>
</dbReference>
<proteinExistence type="predicted"/>
<dbReference type="PANTHER" id="PTHR36120:SF2">
    <property type="entry name" value="FUCOSE ISOMERASE"/>
    <property type="match status" value="1"/>
</dbReference>
<keyword evidence="1" id="KW-0413">Isomerase</keyword>
<dbReference type="InterPro" id="IPR009015">
    <property type="entry name" value="Fucose_isomerase_N/cen_sf"/>
</dbReference>
<dbReference type="EMBL" id="VSSQ01000008">
    <property type="protein sequence ID" value="MPL59152.1"/>
    <property type="molecule type" value="Genomic_DNA"/>
</dbReference>
<comment type="caution">
    <text evidence="3">The sequence shown here is derived from an EMBL/GenBank/DDBJ whole genome shotgun (WGS) entry which is preliminary data.</text>
</comment>
<dbReference type="AlphaFoldDB" id="A0A644SZB1"/>
<evidence type="ECO:0000256" key="1">
    <source>
        <dbReference type="ARBA" id="ARBA00023235"/>
    </source>
</evidence>
<accession>A0A644SZB1</accession>
<gene>
    <name evidence="3" type="ORF">SDC9_04700</name>
</gene>
<dbReference type="GO" id="GO:0005737">
    <property type="term" value="C:cytoplasm"/>
    <property type="evidence" value="ECO:0007669"/>
    <property type="project" value="InterPro"/>
</dbReference>
<dbReference type="GO" id="GO:0005996">
    <property type="term" value="P:monosaccharide metabolic process"/>
    <property type="evidence" value="ECO:0007669"/>
    <property type="project" value="InterPro"/>
</dbReference>
<name>A0A644SZB1_9ZZZZ</name>
<reference evidence="3" key="1">
    <citation type="submission" date="2019-08" db="EMBL/GenBank/DDBJ databases">
        <authorList>
            <person name="Kucharzyk K."/>
            <person name="Murdoch R.W."/>
            <person name="Higgins S."/>
            <person name="Loffler F."/>
        </authorList>
    </citation>
    <scope>NUCLEOTIDE SEQUENCE</scope>
</reference>
<dbReference type="SUPFAM" id="SSF53743">
    <property type="entry name" value="FucI/AraA N-terminal and middle domains"/>
    <property type="match status" value="1"/>
</dbReference>
<evidence type="ECO:0000256" key="2">
    <source>
        <dbReference type="ARBA" id="ARBA00023277"/>
    </source>
</evidence>
<organism evidence="3">
    <name type="scientific">bioreactor metagenome</name>
    <dbReference type="NCBI Taxonomy" id="1076179"/>
    <lineage>
        <taxon>unclassified sequences</taxon>
        <taxon>metagenomes</taxon>
        <taxon>ecological metagenomes</taxon>
    </lineage>
</organism>
<sequence length="423" mass="45520">MARFDYIVAASLLHDEAGIGNIFDEYEPLLRRAGGLRRSGDYRPEAEVLPFYFILTGGTEAFVLESLERLDRSRDLGRKHPLILIAHGKHNSLPAALELAAWARQQGRASQVVQLAGADDPVGRAELEEAARVANSLAGMGESRIGLVGEPSSWLVASRQSADTVEASWGARIIPIPFERLTGAMEAQRKRGGARLPDDFIRGASFRREASDEDLGKSEVILEALKTLVDDERLDALSLRCFDLLSLDGSTGCYALSRLAAEGIDAGCEGDVPSVLALRWVRLLSGNAGWMANPSVIRKGEGGWGSMLLAHCTVPLSLVPAYGIRSHFESGRGAALCGTLPKGPVTLLRIGGPKLDQVWAAEGRLKESPAEEGLCRTQAVIEVSNSDIDALLDAPLGNHLVMALGGWVGLIDRYIRWAGLSRV</sequence>
<evidence type="ECO:0000313" key="3">
    <source>
        <dbReference type="EMBL" id="MPL59152.1"/>
    </source>
</evidence>